<comment type="caution">
    <text evidence="2">The sequence shown here is derived from an EMBL/GenBank/DDBJ whole genome shotgun (WGS) entry which is preliminary data.</text>
</comment>
<proteinExistence type="predicted"/>
<dbReference type="Pfam" id="PF13439">
    <property type="entry name" value="Glyco_transf_4"/>
    <property type="match status" value="1"/>
</dbReference>
<dbReference type="PANTHER" id="PTHR12526:SF630">
    <property type="entry name" value="GLYCOSYLTRANSFERASE"/>
    <property type="match status" value="1"/>
</dbReference>
<keyword evidence="2" id="KW-0808">Transferase</keyword>
<accession>A0AAJ1AIM3</accession>
<reference evidence="2 3" key="1">
    <citation type="journal article" date="2021" name="bioRxiv">
        <title>Unraveling nitrogen, sulfur and carbon metabolic pathways and microbial community transcriptional responses to substrate deprivation and toxicity stresses in a bioreactor mimicking anoxic brackish coastal sediment conditions.</title>
        <authorList>
            <person name="Martins P.D."/>
            <person name="Echeveste M.J."/>
            <person name="Arshad A."/>
            <person name="Kurth J."/>
            <person name="Ouboter H."/>
            <person name="Jetten M.S.M."/>
            <person name="Welte C.U."/>
        </authorList>
    </citation>
    <scope>NUCLEOTIDE SEQUENCE [LARGE SCALE GENOMIC DNA]</scope>
    <source>
        <strain evidence="2">MAG_38</strain>
    </source>
</reference>
<dbReference type="AlphaFoldDB" id="A0AAJ1AIM3"/>
<dbReference type="Gene3D" id="3.40.50.2000">
    <property type="entry name" value="Glycogen Phosphorylase B"/>
    <property type="match status" value="2"/>
</dbReference>
<evidence type="ECO:0000313" key="3">
    <source>
        <dbReference type="Proteomes" id="UP001197609"/>
    </source>
</evidence>
<sequence>MPSIKVDKACDRMTVLQLVTGLGVGGAERVVIEMAGRLTNQHCSSVVVALNSDCGLMKQYDNVDFHVIPLGMRKNPWSFIKAAVELIKIIRREKVSLIHAHMFHALCLGVVCKIALPGVKLIFTSHNTKGFSRLRRIFIRITKALRDVDVLFMTGQHPEMNAARTLVIPNGVQVGLVNTINMRDAKSRRVFLFVGRLEPPKDPVALIRAFAAMRHKDCDLWMAGDGVLRRQVEREIGAFGLNDRVRLLGIRHDISQLLEQADCFVMSSRWEGLPVAILEAGAAALPVVAPPVGAIPALIDDDCGYLVDVSELSSALDAVMDNYADASRRGKRLRNKIVSKFTLDQTSRAHADLYRSVLK</sequence>
<dbReference type="SUPFAM" id="SSF53756">
    <property type="entry name" value="UDP-Glycosyltransferase/glycogen phosphorylase"/>
    <property type="match status" value="1"/>
</dbReference>
<organism evidence="2 3">
    <name type="scientific">Candidatus Methylomirabilis tolerans</name>
    <dbReference type="NCBI Taxonomy" id="3123416"/>
    <lineage>
        <taxon>Bacteria</taxon>
        <taxon>Candidatus Methylomirabilota</taxon>
        <taxon>Candidatus Methylomirabilia</taxon>
        <taxon>Candidatus Methylomirabilales</taxon>
        <taxon>Candidatus Methylomirabilaceae</taxon>
        <taxon>Candidatus Methylomirabilis</taxon>
    </lineage>
</organism>
<feature type="domain" description="Glycosyltransferase subfamily 4-like N-terminal" evidence="1">
    <location>
        <begin position="24"/>
        <end position="154"/>
    </location>
</feature>
<name>A0AAJ1AIM3_9BACT</name>
<dbReference type="EC" id="2.4.-.-" evidence="2"/>
<dbReference type="Pfam" id="PF13692">
    <property type="entry name" value="Glyco_trans_1_4"/>
    <property type="match status" value="1"/>
</dbReference>
<evidence type="ECO:0000313" key="2">
    <source>
        <dbReference type="EMBL" id="MBZ0160458.1"/>
    </source>
</evidence>
<dbReference type="InterPro" id="IPR028098">
    <property type="entry name" value="Glyco_trans_4-like_N"/>
</dbReference>
<protein>
    <submittedName>
        <fullName evidence="2">Glycosyltransferase</fullName>
        <ecNumber evidence="2">2.4.-.-</ecNumber>
    </submittedName>
</protein>
<evidence type="ECO:0000259" key="1">
    <source>
        <dbReference type="Pfam" id="PF13439"/>
    </source>
</evidence>
<gene>
    <name evidence="2" type="ORF">K8G79_10035</name>
</gene>
<keyword evidence="2" id="KW-0328">Glycosyltransferase</keyword>
<dbReference type="Proteomes" id="UP001197609">
    <property type="component" value="Unassembled WGS sequence"/>
</dbReference>
<dbReference type="GO" id="GO:0016757">
    <property type="term" value="F:glycosyltransferase activity"/>
    <property type="evidence" value="ECO:0007669"/>
    <property type="project" value="UniProtKB-KW"/>
</dbReference>
<dbReference type="EMBL" id="JAIOIU010000126">
    <property type="protein sequence ID" value="MBZ0160458.1"/>
    <property type="molecule type" value="Genomic_DNA"/>
</dbReference>
<dbReference type="PANTHER" id="PTHR12526">
    <property type="entry name" value="GLYCOSYLTRANSFERASE"/>
    <property type="match status" value="1"/>
</dbReference>